<dbReference type="EMBL" id="AP014946">
    <property type="protein sequence ID" value="BAT60437.1"/>
    <property type="molecule type" value="Genomic_DNA"/>
</dbReference>
<gene>
    <name evidence="1" type="ORF">GJW-30_1_02980</name>
</gene>
<dbReference type="Proteomes" id="UP000236884">
    <property type="component" value="Chromosome"/>
</dbReference>
<accession>A0A0S3PWX3</accession>
<sequence length="96" mass="10638">MAAFEPLEPPPSTATGGGTEILRGVVIEGALHISLRRAFDDPQAWGMVLADLTRHVARIYKTENNTPEDRTIERIRNLYDAEMDAPTDLGTTQMRS</sequence>
<dbReference type="RefSeq" id="WP_096356637.1">
    <property type="nucleotide sequence ID" value="NZ_AP014946.1"/>
</dbReference>
<evidence type="ECO:0008006" key="3">
    <source>
        <dbReference type="Google" id="ProtNLM"/>
    </source>
</evidence>
<organism evidence="1 2">
    <name type="scientific">Variibacter gotjawalensis</name>
    <dbReference type="NCBI Taxonomy" id="1333996"/>
    <lineage>
        <taxon>Bacteria</taxon>
        <taxon>Pseudomonadati</taxon>
        <taxon>Pseudomonadota</taxon>
        <taxon>Alphaproteobacteria</taxon>
        <taxon>Hyphomicrobiales</taxon>
        <taxon>Nitrobacteraceae</taxon>
        <taxon>Variibacter</taxon>
    </lineage>
</organism>
<evidence type="ECO:0000313" key="1">
    <source>
        <dbReference type="EMBL" id="BAT60437.1"/>
    </source>
</evidence>
<name>A0A0S3PWX3_9BRAD</name>
<dbReference type="KEGG" id="vgo:GJW-30_1_02980"/>
<protein>
    <recommendedName>
        <fullName evidence="3">DUF5076 domain-containing protein</fullName>
    </recommendedName>
</protein>
<dbReference type="OrthoDB" id="284440at2"/>
<reference evidence="1 2" key="1">
    <citation type="submission" date="2015-08" db="EMBL/GenBank/DDBJ databases">
        <title>Investigation of the bacterial diversity of lava forest soil.</title>
        <authorList>
            <person name="Lee J.S."/>
        </authorList>
    </citation>
    <scope>NUCLEOTIDE SEQUENCE [LARGE SCALE GENOMIC DNA]</scope>
    <source>
        <strain evidence="1 2">GJW-30</strain>
    </source>
</reference>
<keyword evidence="2" id="KW-1185">Reference proteome</keyword>
<dbReference type="InterPro" id="IPR031796">
    <property type="entry name" value="DUF5076"/>
</dbReference>
<evidence type="ECO:0000313" key="2">
    <source>
        <dbReference type="Proteomes" id="UP000236884"/>
    </source>
</evidence>
<dbReference type="Pfam" id="PF16826">
    <property type="entry name" value="DUF5076"/>
    <property type="match status" value="1"/>
</dbReference>
<dbReference type="AlphaFoldDB" id="A0A0S3PWX3"/>
<dbReference type="Gene3D" id="3.30.2370.10">
    <property type="entry name" value="putative pyruvate dehydrogenase"/>
    <property type="match status" value="1"/>
</dbReference>
<proteinExistence type="predicted"/>